<dbReference type="AlphaFoldDB" id="A0A239J7T6"/>
<evidence type="ECO:0000256" key="1">
    <source>
        <dbReference type="ARBA" id="ARBA00006217"/>
    </source>
</evidence>
<feature type="binding site" evidence="2">
    <location>
        <position position="104"/>
    </location>
    <ligand>
        <name>Zn(2+)</name>
        <dbReference type="ChEBI" id="CHEBI:29105"/>
    </ligand>
</feature>
<keyword evidence="5" id="KW-1185">Reference proteome</keyword>
<accession>A0A239J7T6</accession>
<dbReference type="NCBIfam" id="NF011765">
    <property type="entry name" value="PRK15219.1"/>
    <property type="match status" value="1"/>
</dbReference>
<dbReference type="Proteomes" id="UP000198309">
    <property type="component" value="Unassembled WGS sequence"/>
</dbReference>
<organism evidence="3 6">
    <name type="scientific">Pseudomonas delhiensis</name>
    <dbReference type="NCBI Taxonomy" id="366289"/>
    <lineage>
        <taxon>Bacteria</taxon>
        <taxon>Pseudomonadati</taxon>
        <taxon>Pseudomonadota</taxon>
        <taxon>Gammaproteobacteria</taxon>
        <taxon>Pseudomonadales</taxon>
        <taxon>Pseudomonadaceae</taxon>
        <taxon>Pseudomonas</taxon>
    </lineage>
</organism>
<dbReference type="GO" id="GO:0004089">
    <property type="term" value="F:carbonate dehydratase activity"/>
    <property type="evidence" value="ECO:0007669"/>
    <property type="project" value="InterPro"/>
</dbReference>
<dbReference type="Pfam" id="PF00484">
    <property type="entry name" value="Pro_CA"/>
    <property type="match status" value="1"/>
</dbReference>
<dbReference type="RefSeq" id="WP_089391761.1">
    <property type="nucleotide sequence ID" value="NZ_FNEC01000001.1"/>
</dbReference>
<dbReference type="CDD" id="cd03378">
    <property type="entry name" value="beta_CA_cladeC"/>
    <property type="match status" value="1"/>
</dbReference>
<evidence type="ECO:0000313" key="4">
    <source>
        <dbReference type="EMBL" id="SNT02066.1"/>
    </source>
</evidence>
<dbReference type="EMBL" id="FNEC01000001">
    <property type="protein sequence ID" value="SDH98217.1"/>
    <property type="molecule type" value="Genomic_DNA"/>
</dbReference>
<reference evidence="4 5" key="2">
    <citation type="submission" date="2017-06" db="EMBL/GenBank/DDBJ databases">
        <authorList>
            <person name="Varghese N."/>
            <person name="Submissions S."/>
        </authorList>
    </citation>
    <scope>NUCLEOTIDE SEQUENCE [LARGE SCALE GENOMIC DNA]</scope>
    <source>
        <strain evidence="4 5">RLD-1</strain>
    </source>
</reference>
<keyword evidence="2" id="KW-0479">Metal-binding</keyword>
<dbReference type="PROSITE" id="PS51318">
    <property type="entry name" value="TAT"/>
    <property type="match status" value="1"/>
</dbReference>
<comment type="cofactor">
    <cofactor evidence="2">
        <name>Zn(2+)</name>
        <dbReference type="ChEBI" id="CHEBI:29105"/>
    </cofactor>
    <text evidence="2">Binds 1 zinc ion per subunit.</text>
</comment>
<dbReference type="InterPro" id="IPR006311">
    <property type="entry name" value="TAT_signal"/>
</dbReference>
<evidence type="ECO:0000256" key="2">
    <source>
        <dbReference type="PIRSR" id="PIRSR601765-1"/>
    </source>
</evidence>
<reference evidence="3 6" key="1">
    <citation type="submission" date="2016-10" db="EMBL/GenBank/DDBJ databases">
        <authorList>
            <person name="de Groot N.N."/>
        </authorList>
    </citation>
    <scope>NUCLEOTIDE SEQUENCE [LARGE SCALE GENOMIC DNA]</scope>
    <source>
        <strain evidence="3 6">CCM 7361</strain>
    </source>
</reference>
<dbReference type="SUPFAM" id="SSF53056">
    <property type="entry name" value="beta-carbonic anhydrase, cab"/>
    <property type="match status" value="1"/>
</dbReference>
<comment type="similarity">
    <text evidence="1">Belongs to the beta-class carbonic anhydrase family.</text>
</comment>
<gene>
    <name evidence="3" type="ORF">SAMN05216189_1001164</name>
    <name evidence="4" type="ORF">SAMN06295949_11212</name>
</gene>
<dbReference type="InterPro" id="IPR036874">
    <property type="entry name" value="Carbonic_anhydrase_sf"/>
</dbReference>
<feature type="binding site" evidence="2">
    <location>
        <position position="160"/>
    </location>
    <ligand>
        <name>Zn(2+)</name>
        <dbReference type="ChEBI" id="CHEBI:29105"/>
    </ligand>
</feature>
<protein>
    <submittedName>
        <fullName evidence="3">Carbonic anhydrase</fullName>
    </submittedName>
</protein>
<evidence type="ECO:0000313" key="6">
    <source>
        <dbReference type="Proteomes" id="UP000199693"/>
    </source>
</evidence>
<dbReference type="PANTHER" id="PTHR11002">
    <property type="entry name" value="CARBONIC ANHYDRASE"/>
    <property type="match status" value="1"/>
</dbReference>
<dbReference type="PANTHER" id="PTHR11002:SF79">
    <property type="entry name" value="CARBONIC ANHYDRASE 2"/>
    <property type="match status" value="1"/>
</dbReference>
<dbReference type="Proteomes" id="UP000199693">
    <property type="component" value="Unassembled WGS sequence"/>
</dbReference>
<dbReference type="InterPro" id="IPR001765">
    <property type="entry name" value="Carbonic_anhydrase"/>
</dbReference>
<dbReference type="GO" id="GO:0008270">
    <property type="term" value="F:zinc ion binding"/>
    <property type="evidence" value="ECO:0007669"/>
    <property type="project" value="InterPro"/>
</dbReference>
<feature type="binding site" evidence="2">
    <location>
        <position position="157"/>
    </location>
    <ligand>
        <name>Zn(2+)</name>
        <dbReference type="ChEBI" id="CHEBI:29105"/>
    </ligand>
</feature>
<sequence>MKDPCHCVHCSPDNPRRRSLLKGGAGLAALGLAGAAGWLGAPGQAYAAALGKAERDALTPDQVIERLRQGNQRFRSGETLRHDYLAQKRASRDGQYPAAVILSCIDSRAPAEILFDLGIADTFNARVAGNVVNDDLLGSLEFSCAVAGAKLVLVMGHTGCGAIKGAIDGARLGHLSGLLKKLEPAVAATEYGGERSAKDAGFVDAVARTHVRLGLERIRQGSPVLAKLEQEGRIKLAGALYHLSGGEVEFFA</sequence>
<keyword evidence="2" id="KW-0862">Zinc</keyword>
<name>A0A239J7T6_9PSED</name>
<dbReference type="EMBL" id="FZPC01000012">
    <property type="protein sequence ID" value="SNT02066.1"/>
    <property type="molecule type" value="Genomic_DNA"/>
</dbReference>
<dbReference type="SMART" id="SM00947">
    <property type="entry name" value="Pro_CA"/>
    <property type="match status" value="1"/>
</dbReference>
<dbReference type="Gene3D" id="3.40.1050.10">
    <property type="entry name" value="Carbonic anhydrase"/>
    <property type="match status" value="1"/>
</dbReference>
<evidence type="ECO:0000313" key="3">
    <source>
        <dbReference type="EMBL" id="SDH98217.1"/>
    </source>
</evidence>
<evidence type="ECO:0000313" key="5">
    <source>
        <dbReference type="Proteomes" id="UP000198309"/>
    </source>
</evidence>
<feature type="binding site" evidence="2">
    <location>
        <position position="106"/>
    </location>
    <ligand>
        <name>Zn(2+)</name>
        <dbReference type="ChEBI" id="CHEBI:29105"/>
    </ligand>
</feature>
<proteinExistence type="inferred from homology"/>